<accession>A0A8S1GVS0</accession>
<keyword evidence="2" id="KW-0732">Signal</keyword>
<dbReference type="EMBL" id="CAJGYM010000005">
    <property type="protein sequence ID" value="CAD6186823.1"/>
    <property type="molecule type" value="Genomic_DNA"/>
</dbReference>
<reference evidence="3" key="1">
    <citation type="submission" date="2020-10" db="EMBL/GenBank/DDBJ databases">
        <authorList>
            <person name="Kikuchi T."/>
        </authorList>
    </citation>
    <scope>NUCLEOTIDE SEQUENCE</scope>
    <source>
        <strain evidence="3">NKZ352</strain>
    </source>
</reference>
<evidence type="ECO:0000313" key="3">
    <source>
        <dbReference type="EMBL" id="CAD6186823.1"/>
    </source>
</evidence>
<feature type="signal peptide" evidence="2">
    <location>
        <begin position="1"/>
        <end position="16"/>
    </location>
</feature>
<gene>
    <name evidence="3" type="ORF">CAUJ_LOCUS2742</name>
</gene>
<feature type="chain" id="PRO_5035774141" evidence="2">
    <location>
        <begin position="17"/>
        <end position="254"/>
    </location>
</feature>
<feature type="region of interest" description="Disordered" evidence="1">
    <location>
        <begin position="61"/>
        <end position="97"/>
    </location>
</feature>
<protein>
    <submittedName>
        <fullName evidence="3">Uncharacterized protein</fullName>
    </submittedName>
</protein>
<organism evidence="3 4">
    <name type="scientific">Caenorhabditis auriculariae</name>
    <dbReference type="NCBI Taxonomy" id="2777116"/>
    <lineage>
        <taxon>Eukaryota</taxon>
        <taxon>Metazoa</taxon>
        <taxon>Ecdysozoa</taxon>
        <taxon>Nematoda</taxon>
        <taxon>Chromadorea</taxon>
        <taxon>Rhabditida</taxon>
        <taxon>Rhabditina</taxon>
        <taxon>Rhabditomorpha</taxon>
        <taxon>Rhabditoidea</taxon>
        <taxon>Rhabditidae</taxon>
        <taxon>Peloderinae</taxon>
        <taxon>Caenorhabditis</taxon>
    </lineage>
</organism>
<evidence type="ECO:0000256" key="2">
    <source>
        <dbReference type="SAM" id="SignalP"/>
    </source>
</evidence>
<comment type="caution">
    <text evidence="3">The sequence shown here is derived from an EMBL/GenBank/DDBJ whole genome shotgun (WGS) entry which is preliminary data.</text>
</comment>
<dbReference type="AlphaFoldDB" id="A0A8S1GVS0"/>
<evidence type="ECO:0000256" key="1">
    <source>
        <dbReference type="SAM" id="MobiDB-lite"/>
    </source>
</evidence>
<keyword evidence="4" id="KW-1185">Reference proteome</keyword>
<proteinExistence type="predicted"/>
<name>A0A8S1GVS0_9PELO</name>
<feature type="compositionally biased region" description="Polar residues" evidence="1">
    <location>
        <begin position="61"/>
        <end position="91"/>
    </location>
</feature>
<feature type="region of interest" description="Disordered" evidence="1">
    <location>
        <begin position="201"/>
        <end position="234"/>
    </location>
</feature>
<feature type="compositionally biased region" description="Low complexity" evidence="1">
    <location>
        <begin position="221"/>
        <end position="232"/>
    </location>
</feature>
<sequence>MLRLISNLCIIGAVLADAYHNEAPVTPEPPALAQVGPAPSALPAATTNSYSASYSLAQPQALPQTNEPTSFQQDFAQPQHQAPTQTNSPSRPVSHAPARYGSYQSLPVYSLPTYGINIGQFQPQPQYSPYLGVNTFGSPYQLYQPQQPAQQIFVPQSQPSFFNQQVPTSSGYGGHFNSLLGNLPAASSAYGSPQINFPSPNFSVAGPYSPSKPLDSRNGLPNSSNQPSSQQNLDTWAALEASLRHPNRARIVKN</sequence>
<dbReference type="Proteomes" id="UP000835052">
    <property type="component" value="Unassembled WGS sequence"/>
</dbReference>
<evidence type="ECO:0000313" key="4">
    <source>
        <dbReference type="Proteomes" id="UP000835052"/>
    </source>
</evidence>